<dbReference type="AlphaFoldDB" id="A0A506PI46"/>
<keyword evidence="2" id="KW-1185">Reference proteome</keyword>
<dbReference type="Proteomes" id="UP000317332">
    <property type="component" value="Unassembled WGS sequence"/>
</dbReference>
<gene>
    <name evidence="1" type="ORF">FJ651_14460</name>
</gene>
<reference evidence="1 2" key="1">
    <citation type="submission" date="2019-06" db="EMBL/GenBank/DDBJ databases">
        <title>Flavobacteriaceae Paucihalobacterium erythroidium CWB-1, complete genome.</title>
        <authorList>
            <person name="Wu S."/>
        </authorList>
    </citation>
    <scope>NUCLEOTIDE SEQUENCE [LARGE SCALE GENOMIC DNA]</scope>
    <source>
        <strain evidence="1 2">CWB-1</strain>
    </source>
</reference>
<protein>
    <recommendedName>
        <fullName evidence="3">DUF4157 domain-containing protein</fullName>
    </recommendedName>
</protein>
<dbReference type="EMBL" id="VHIQ01000007">
    <property type="protein sequence ID" value="TPV32040.1"/>
    <property type="molecule type" value="Genomic_DNA"/>
</dbReference>
<organism evidence="1 2">
    <name type="scientific">Paucihalobacter ruber</name>
    <dbReference type="NCBI Taxonomy" id="2567861"/>
    <lineage>
        <taxon>Bacteria</taxon>
        <taxon>Pseudomonadati</taxon>
        <taxon>Bacteroidota</taxon>
        <taxon>Flavobacteriia</taxon>
        <taxon>Flavobacteriales</taxon>
        <taxon>Flavobacteriaceae</taxon>
        <taxon>Paucihalobacter</taxon>
    </lineage>
</organism>
<evidence type="ECO:0008006" key="3">
    <source>
        <dbReference type="Google" id="ProtNLM"/>
    </source>
</evidence>
<proteinExistence type="predicted"/>
<evidence type="ECO:0000313" key="1">
    <source>
        <dbReference type="EMBL" id="TPV32040.1"/>
    </source>
</evidence>
<comment type="caution">
    <text evidence="1">The sequence shown here is derived from an EMBL/GenBank/DDBJ whole genome shotgun (WGS) entry which is preliminary data.</text>
</comment>
<name>A0A506PI46_9FLAO</name>
<accession>A0A506PI46</accession>
<dbReference type="RefSeq" id="WP_140991369.1">
    <property type="nucleotide sequence ID" value="NZ_VHIQ01000007.1"/>
</dbReference>
<dbReference type="OrthoDB" id="1027344at2"/>
<evidence type="ECO:0000313" key="2">
    <source>
        <dbReference type="Proteomes" id="UP000317332"/>
    </source>
</evidence>
<sequence length="106" mass="13150">MLLVIKWLPRSVSAMALYPFVLLKYRDLSTNSVLLNHEKIHLRQQIELLVLPFYIWYFLEYIVRLLQYRNHQQAYLNICFEREAYTNEKDFNYLKKRTWLMILKYV</sequence>